<protein>
    <submittedName>
        <fullName evidence="2">Uncharacterized protein</fullName>
    </submittedName>
</protein>
<organism evidence="2 3">
    <name type="scientific">Flavihumibacter fluminis</name>
    <dbReference type="NCBI Taxonomy" id="2909236"/>
    <lineage>
        <taxon>Bacteria</taxon>
        <taxon>Pseudomonadati</taxon>
        <taxon>Bacteroidota</taxon>
        <taxon>Chitinophagia</taxon>
        <taxon>Chitinophagales</taxon>
        <taxon>Chitinophagaceae</taxon>
        <taxon>Flavihumibacter</taxon>
    </lineage>
</organism>
<comment type="caution">
    <text evidence="2">The sequence shown here is derived from an EMBL/GenBank/DDBJ whole genome shotgun (WGS) entry which is preliminary data.</text>
</comment>
<gene>
    <name evidence="2" type="ORF">L0U88_07120</name>
</gene>
<proteinExistence type="predicted"/>
<dbReference type="RefSeq" id="WP_234865032.1">
    <property type="nucleotide sequence ID" value="NZ_JAKEVY010000002.1"/>
</dbReference>
<feature type="signal peptide" evidence="1">
    <location>
        <begin position="1"/>
        <end position="20"/>
    </location>
</feature>
<dbReference type="InterPro" id="IPR017853">
    <property type="entry name" value="GH"/>
</dbReference>
<evidence type="ECO:0000256" key="1">
    <source>
        <dbReference type="SAM" id="SignalP"/>
    </source>
</evidence>
<keyword evidence="1" id="KW-0732">Signal</keyword>
<sequence length="784" mass="87757">MNKRLLLFLIGSVLTTTISAQLTLKTKSFSMEISPKGEIIKMVDAGSSMNFVPNGHSGQLLRIKSANQEMNPQTVKVRGKVIALSYGNGIELQVTAKETADYIKFELTKVAAKEKIDAILWGPFTTTIKDTIGEVVGVVRNKNFAIGMRSLNAKTIGGKLTNQEGVTSPSASIAGSAASAEEFGSAMQAFAINQSLDRVITVWNHHKNCPVPGLKDYQLEGSAIAIFGTAPANALATIGRINKAEGLPFPVIDGAWTRASRTTGRPYLITDFTEENFDDLLSLTERLGFYSIYQEHPFVNWGHFDLNKEQFPNGRLGMKKMVEKASGKNIRVGVHTLTNFITTNDPFVTTNLNSGLMAAGVSNLSADIDETATSIVVEGYEYFAQGSTLNSIQIGNEIIRYQEVSKEKPYTLTNCIRGAFNTKPATHQKGAQVKKLMDFPYKTMFPNWEMQQQLIKNMAAFFNETGVSHMDFDGHEGACYTGRGDYAENYFADEFLKSVKHTVVNGSSIINHFYWNHNSYINWGEPWYASFRESQSEHRFRLQPFFERNYMPNMLGWFLVNADTQVEDVEWMMSVAAGYNAGYALVLRHNAFKKNPNIDKIIETIVLWEEAKKLGIFNPEQRLELKNPGNDFQLRKLTNKEWSLAHFDKVKFNHPKKVLQPGEPTHTRFDFNNSGESQKIQLQLLIAGEDDAEVGNIELEIDNFFRITVPVTMKKGQTLVWDSSKEMKLYNDKGSLIRKINIEKELPEMSQGKHSILIDAGSMTGGEPAIKGTVKLKGKMEKIQ</sequence>
<dbReference type="EMBL" id="JAKEVY010000002">
    <property type="protein sequence ID" value="MCF1714394.1"/>
    <property type="molecule type" value="Genomic_DNA"/>
</dbReference>
<reference evidence="2 3" key="1">
    <citation type="submission" date="2022-01" db="EMBL/GenBank/DDBJ databases">
        <title>Flavihumibacter sp. nov., isolated from sediment of a river.</title>
        <authorList>
            <person name="Liu H."/>
        </authorList>
    </citation>
    <scope>NUCLEOTIDE SEQUENCE [LARGE SCALE GENOMIC DNA]</scope>
    <source>
        <strain evidence="2 3">RY-1</strain>
    </source>
</reference>
<accession>A0ABS9BGT7</accession>
<evidence type="ECO:0000313" key="2">
    <source>
        <dbReference type="EMBL" id="MCF1714394.1"/>
    </source>
</evidence>
<feature type="chain" id="PRO_5045445286" evidence="1">
    <location>
        <begin position="21"/>
        <end position="784"/>
    </location>
</feature>
<dbReference type="Proteomes" id="UP001200145">
    <property type="component" value="Unassembled WGS sequence"/>
</dbReference>
<name>A0ABS9BGT7_9BACT</name>
<dbReference type="SUPFAM" id="SSF51445">
    <property type="entry name" value="(Trans)glycosidases"/>
    <property type="match status" value="1"/>
</dbReference>
<keyword evidence="3" id="KW-1185">Reference proteome</keyword>
<evidence type="ECO:0000313" key="3">
    <source>
        <dbReference type="Proteomes" id="UP001200145"/>
    </source>
</evidence>